<evidence type="ECO:0000313" key="3">
    <source>
        <dbReference type="Proteomes" id="UP000192722"/>
    </source>
</evidence>
<proteinExistence type="predicted"/>
<dbReference type="Proteomes" id="UP000192722">
    <property type="component" value="Unassembled WGS sequence"/>
</dbReference>
<organism evidence="2 3">
    <name type="scientific">Rouxiella silvae</name>
    <dbReference type="NCBI Taxonomy" id="1646373"/>
    <lineage>
        <taxon>Bacteria</taxon>
        <taxon>Pseudomonadati</taxon>
        <taxon>Pseudomonadota</taxon>
        <taxon>Gammaproteobacteria</taxon>
        <taxon>Enterobacterales</taxon>
        <taxon>Yersiniaceae</taxon>
        <taxon>Rouxiella</taxon>
    </lineage>
</organism>
<dbReference type="NCBIfam" id="TIGR03759">
    <property type="entry name" value="conj_TIGR03759"/>
    <property type="match status" value="1"/>
</dbReference>
<keyword evidence="1" id="KW-0732">Signal</keyword>
<name>A0ABX3TTT3_9GAMM</name>
<feature type="chain" id="PRO_5046404394" evidence="1">
    <location>
        <begin position="19"/>
        <end position="240"/>
    </location>
</feature>
<dbReference type="RefSeq" id="WP_084984606.1">
    <property type="nucleotide sequence ID" value="NZ_CBCSCF010000004.1"/>
</dbReference>
<reference evidence="2 3" key="1">
    <citation type="journal article" date="2017" name="Int. J. Syst. Evol. Microbiol.">
        <title>Rouxiella badensis sp. nov. and Rouxiella silvae sp. nov. isolated from peat bog soil in Germany and emendation of the genus description.</title>
        <authorList>
            <person name="Le Fleche-Mateos A."/>
            <person name="Kugler J.H."/>
            <person name="Hansen S.H."/>
            <person name="Syldatk C."/>
            <person name="Hausmann R."/>
            <person name="Lomprez F."/>
            <person name="Vandenbogaert M."/>
            <person name="Manuguerra J.C."/>
            <person name="Grimont P.A."/>
        </authorList>
    </citation>
    <scope>NUCLEOTIDE SEQUENCE [LARGE SCALE GENOMIC DNA]</scope>
    <source>
        <strain evidence="2 3">213</strain>
    </source>
</reference>
<comment type="caution">
    <text evidence="2">The sequence shown here is derived from an EMBL/GenBank/DDBJ whole genome shotgun (WGS) entry which is preliminary data.</text>
</comment>
<accession>A0ABX3TTT3</accession>
<gene>
    <name evidence="2" type="ORF">BS639_24250</name>
</gene>
<dbReference type="InterPro" id="IPR022293">
    <property type="entry name" value="Integrating-conj_element"/>
</dbReference>
<evidence type="ECO:0000313" key="2">
    <source>
        <dbReference type="EMBL" id="ORJ18630.1"/>
    </source>
</evidence>
<protein>
    <submittedName>
        <fullName evidence="2">Integrating conjugative element protein</fullName>
    </submittedName>
</protein>
<sequence>MKIIIYVALSLLALSADAISSSKSINDPGTLSITNIPLSTESELVGTQALKWGISEEDLLRYEDLMDGPRGIQSPGLDPLSTLGIEARTQEERQQYADKWVKTEFERTEKELRFQREISAAWKRLYSNVQPVRIGKDTTQQSSSTTRVALFVKGRNCRQCDSRVTLLMSGKRPVDIYLVDSHGNDSVLREWAQKHEIPVKRIRDRHVTLNHDRGLWQRYGKGIMPVALQHGGSGWEITAF</sequence>
<keyword evidence="3" id="KW-1185">Reference proteome</keyword>
<feature type="signal peptide" evidence="1">
    <location>
        <begin position="1"/>
        <end position="18"/>
    </location>
</feature>
<dbReference type="EMBL" id="MRWD01000104">
    <property type="protein sequence ID" value="ORJ18630.1"/>
    <property type="molecule type" value="Genomic_DNA"/>
</dbReference>
<evidence type="ECO:0000256" key="1">
    <source>
        <dbReference type="SAM" id="SignalP"/>
    </source>
</evidence>